<name>A0ACB7HBK3_MANES</name>
<sequence length="2831" mass="318775">MENSKIFSVRIVSIDYYMAPPIPNFDICYSSFQGGKVNEVPVIRIYGSTPAGQKTCLHVHRAFPYLYVPCSDIPLHPDQEGDSYTNAISLALEKALKLKGNAGSKRQHVHGCSLVRARKFYGYHSSEELFVKINLYPYGGAVLDKSLQPHESHIPFILQFLIDYNLYGMGHVHLSKMKFRHPVPDVYTMRTFTRNILHGLEMENSTCMSADFQAGLSGGESFDSPVWISSTIPGDWMWQFSSEFELSSDQGIYQIKRQSICQLEGDATVDEILNQQFKTYASLSQTGSDVKMVQSLIPIWEEEYERSGLHEAAIPPDPGKPLAEDVLKTLSHELDFERKLKELYSKSEGLPSFGNIVKCQQSLTSAYEDILGEHEKINFDNTHEQPLNCSAERDTIGSSSLLSSPCADQLDTTPAERKDACPEFLSVSDLQSTETVGTLDPKTADPEALDLLRWLATSQAADDINSDDELIRETILIPLLPAKTIDEVLEKANMDYESESQKECQDILDSIENLVDLEGLKERTFHSIGCSNRNQNLSETSHGDGLVSSSSRTAENLSRIGMKDDSKRCQTTGTNFTTKCKRKKSLWGSLPFSMTRKGNDDLEAVGSNIADACIGQGKSCVTTSMAGNEGEKRSDILLKNLNSDVCEVSDLVGCSVRDLMRIKRCHRIAQQDCGNIEVKHSGGEYEQVNVLLPNKLDILALRDDECDKNPHGFTKFRPSITDKQTVLSEIHDFKSVPPSCPSFMAVPSAARHSALQVSEHPSPVNKRNKELQCPCKSDRQNSATSMGHCETNNAKELDQEDVIFKEALTSNLYNSKSDLSSNNLSCKDVNLVGKRLDKKEAALSFSLTASLTEQEIFPRDDYECKCCHKGRICEIPNPNPMGVYMSADTPVPQNKNSCSSKHVGSFGFSVHGSSIFDGEPGSLIGMTLNKKPPVVDWKDAASENTSFVPALSYHTSLLIKDSNLGTSGNTLDELLPFFEGDFQEEKVVQHESFPNVDPNIAQESALGVPTHYQNDGSVLYLLTPVYSPPSVDCVYRWLTCNHEGPSEIGSKGSSPVYGNKVPMELDSTSNLMPIRDQAQKEIHQNVNSEFHLQKPLHSEENNAKKNAGVDCSLDLSQISGPCERSNPTPLSQIGFRDPASIGAGQQLTLLSIEVQAETRGDLRPDPGFDAISVVALAFQSDNDSAIEVCVLLHSNRESYNRSSDGISVNKVLYFSEEKHLLRHFIRTIGLFDPDILMGWDIQGGSLGFLAERAAHLGMGLLNNISRTPSEANIGTRETESADDEMLDAVLHESLFADSGLVDQAVIEDEWGRTHASGVHVGGRVVLNIWRLTRAEVKLNMYTVEAVGEAVLRRKIPLIPYRVLTRWFSSGPGRARYRCIEYVIQRARLNLEIMNQLDMVNRTSELARVFGIDFFSVLSRGSQYRVESMFLRLAHTQNYLAISPGNQQVASQPAMECLPLVMEPESGFYGDPVVVLDFQSLYPSMIIAYNLCFCTCLGNVTRLKENTLGVCSYSPDPHDLRDLKQKFLLTPNGVMYVPSKVRKGILPRLLEEILSTRIMVKQAMKKLAPSQQVLHRIFNARQLALKLIANVTYGYTAAGFSGRMPCAELADSIVQCGRSTLEKAIALVNANDKWNAKVIYGDTDSMFVLLKGRTVKESFQIGHEISSAVTAVNPYPVTLKMEKVYHPCFLLTKKRYVGYSYERVDQIEPVFDAKGIETVRRDTCGAVAKMMEQSLRLFFEHQDISEIKGYLQRQWTRILSGRVSLQDFVFAKEVRLGTYSTRASSSLPPAAIVATKAMRADPRAEPCYAERVPYVVIHGEPGARLVDMVVDPLELMAVDSPYRLNDMYYINKQIIPALQRVFGLIGADLNLWFSEMPRPGRDTFAKRTPYVSNPQRTRIDFYYLSKHCVLCGELVHTSTHMCNKCSQEETAAATAVIVRTSKLEREMQHLAAICRHCGGGDWLMDSGVKCSSLACSVFYERRKVQKELQGISVVATDKGFYPKCMVECPPTVALSTMAQTSISILLMRRITKASQNPKLAFSHLFRNLSLKPYSTSSLPDPPKPSSLSARMSFVFDQIDAIERERLQKDDTLQRIRAWRQSKNTAQQQQQNPETITSHNPEILSSRNEGLESGFRDNDDSSLNMNESNSVLLMKKTEMEVVHPWPEWIELMERLVHQNYFDHRRRDEDKMVQDMGFDPHYAGNDDYTGIDFKDFKTVQTACVNFGKDRFDIFRSLSRQDIQILVGHGCPSADKKVVFSAKLLRKHVHLDEGDVCSNCSLRNSCERGYLLTNKENEACTVDVMRVLLTYGFDPINGSVVNESLLKQKSVKTVVRKLLHEVVKLSAIPIDPNLPPPVIKKPPPKVKQPPPPPKRRVGRDDVEMKKGDWLCPKCEFMNFAKNTLCLQCDAKRPKRQLLPGEWECPECNFLNYRRNMACFHCDCKRPPDEFIENKMEQMQHVHEKRSGKSRPEFSNAWNFDFDDDESDGADVAAFEYADPAAMKEESPLGTPAQGGNFRGLDDDLNITSRIPRVREREYSDPRPNRHAIGFDDFDDEDDVDSYELDTENNSPALKETQNKFTRQDISELEDDESSDDELHTHSRKSPESYNKPSKHKHKKAALLGSEDDELNIDSDEEISVSRKWKSSHVFDAKHKNRGRSATGLYRGLSFGSDEEVELDSGADDFDEDFSSRQRKGNKPDFGRRNYRRHSDNDEMFSQRKNYQKSKMEAGGRRDKFRGRSDYDFVRDPKDKIGGRRNSWNKDFDRSSHSSRGENRGFQDNGRSERRMNGRDFQNFKGPRQERFRNQQRGQSSDYKMDKDKDFGGEFRNSRRVIER</sequence>
<organism evidence="1 2">
    <name type="scientific">Manihot esculenta</name>
    <name type="common">Cassava</name>
    <name type="synonym">Jatropha manihot</name>
    <dbReference type="NCBI Taxonomy" id="3983"/>
    <lineage>
        <taxon>Eukaryota</taxon>
        <taxon>Viridiplantae</taxon>
        <taxon>Streptophyta</taxon>
        <taxon>Embryophyta</taxon>
        <taxon>Tracheophyta</taxon>
        <taxon>Spermatophyta</taxon>
        <taxon>Magnoliopsida</taxon>
        <taxon>eudicotyledons</taxon>
        <taxon>Gunneridae</taxon>
        <taxon>Pentapetalae</taxon>
        <taxon>rosids</taxon>
        <taxon>fabids</taxon>
        <taxon>Malpighiales</taxon>
        <taxon>Euphorbiaceae</taxon>
        <taxon>Crotonoideae</taxon>
        <taxon>Manihoteae</taxon>
        <taxon>Manihot</taxon>
    </lineage>
</organism>
<comment type="caution">
    <text evidence="1">The sequence shown here is derived from an EMBL/GenBank/DDBJ whole genome shotgun (WGS) entry which is preliminary data.</text>
</comment>
<protein>
    <submittedName>
        <fullName evidence="1">Uncharacterized protein</fullName>
    </submittedName>
</protein>
<proteinExistence type="predicted"/>
<keyword evidence="2" id="KW-1185">Reference proteome</keyword>
<dbReference type="EMBL" id="CM004395">
    <property type="protein sequence ID" value="KAG8648266.1"/>
    <property type="molecule type" value="Genomic_DNA"/>
</dbReference>
<reference evidence="2" key="1">
    <citation type="journal article" date="2016" name="Nat. Biotechnol.">
        <title>Sequencing wild and cultivated cassava and related species reveals extensive interspecific hybridization and genetic diversity.</title>
        <authorList>
            <person name="Bredeson J.V."/>
            <person name="Lyons J.B."/>
            <person name="Prochnik S.E."/>
            <person name="Wu G.A."/>
            <person name="Ha C.M."/>
            <person name="Edsinger-Gonzales E."/>
            <person name="Grimwood J."/>
            <person name="Schmutz J."/>
            <person name="Rabbi I.Y."/>
            <person name="Egesi C."/>
            <person name="Nauluvula P."/>
            <person name="Lebot V."/>
            <person name="Ndunguru J."/>
            <person name="Mkamilo G."/>
            <person name="Bart R.S."/>
            <person name="Setter T.L."/>
            <person name="Gleadow R.M."/>
            <person name="Kulakow P."/>
            <person name="Ferguson M.E."/>
            <person name="Rounsley S."/>
            <person name="Rokhsar D.S."/>
        </authorList>
    </citation>
    <scope>NUCLEOTIDE SEQUENCE [LARGE SCALE GENOMIC DNA]</scope>
    <source>
        <strain evidence="2">cv. AM560-2</strain>
    </source>
</reference>
<evidence type="ECO:0000313" key="1">
    <source>
        <dbReference type="EMBL" id="KAG8648266.1"/>
    </source>
</evidence>
<dbReference type="Proteomes" id="UP000091857">
    <property type="component" value="Chromosome 9"/>
</dbReference>
<evidence type="ECO:0000313" key="2">
    <source>
        <dbReference type="Proteomes" id="UP000091857"/>
    </source>
</evidence>
<accession>A0ACB7HBK3</accession>
<gene>
    <name evidence="1" type="ORF">MANES_09G167800v8</name>
</gene>